<dbReference type="EMBL" id="CP036455">
    <property type="protein sequence ID" value="QBI54026.1"/>
    <property type="molecule type" value="Genomic_DNA"/>
</dbReference>
<protein>
    <submittedName>
        <fullName evidence="9">Inner membrane ABC transporter permease protein YcjO</fullName>
    </submittedName>
</protein>
<keyword evidence="5 7" id="KW-1133">Transmembrane helix</keyword>
<evidence type="ECO:0000256" key="2">
    <source>
        <dbReference type="ARBA" id="ARBA00022448"/>
    </source>
</evidence>
<dbReference type="GO" id="GO:0055085">
    <property type="term" value="P:transmembrane transport"/>
    <property type="evidence" value="ECO:0007669"/>
    <property type="project" value="InterPro"/>
</dbReference>
<dbReference type="SUPFAM" id="SSF161098">
    <property type="entry name" value="MetI-like"/>
    <property type="match status" value="1"/>
</dbReference>
<dbReference type="InterPro" id="IPR000515">
    <property type="entry name" value="MetI-like"/>
</dbReference>
<evidence type="ECO:0000256" key="1">
    <source>
        <dbReference type="ARBA" id="ARBA00004651"/>
    </source>
</evidence>
<feature type="transmembrane region" description="Helical" evidence="7">
    <location>
        <begin position="27"/>
        <end position="46"/>
    </location>
</feature>
<comment type="subcellular location">
    <subcellularLocation>
        <location evidence="1 7">Cell membrane</location>
        <topology evidence="1 7">Multi-pass membrane protein</topology>
    </subcellularLocation>
</comment>
<feature type="transmembrane region" description="Helical" evidence="7">
    <location>
        <begin position="176"/>
        <end position="202"/>
    </location>
</feature>
<proteinExistence type="inferred from homology"/>
<keyword evidence="4 7" id="KW-0812">Transmembrane</keyword>
<dbReference type="PANTHER" id="PTHR43227">
    <property type="entry name" value="BLL4140 PROTEIN"/>
    <property type="match status" value="1"/>
</dbReference>
<evidence type="ECO:0000256" key="6">
    <source>
        <dbReference type="ARBA" id="ARBA00023136"/>
    </source>
</evidence>
<evidence type="ECO:0000256" key="3">
    <source>
        <dbReference type="ARBA" id="ARBA00022475"/>
    </source>
</evidence>
<evidence type="ECO:0000256" key="5">
    <source>
        <dbReference type="ARBA" id="ARBA00022989"/>
    </source>
</evidence>
<name>A0A4P6Q091_9ACTN</name>
<feature type="transmembrane region" description="Helical" evidence="7">
    <location>
        <begin position="124"/>
        <end position="146"/>
    </location>
</feature>
<dbReference type="GO" id="GO:0005886">
    <property type="term" value="C:plasma membrane"/>
    <property type="evidence" value="ECO:0007669"/>
    <property type="project" value="UniProtKB-SubCell"/>
</dbReference>
<feature type="transmembrane region" description="Helical" evidence="7">
    <location>
        <begin position="87"/>
        <end position="112"/>
    </location>
</feature>
<evidence type="ECO:0000256" key="7">
    <source>
        <dbReference type="RuleBase" id="RU363032"/>
    </source>
</evidence>
<dbReference type="KEGG" id="strr:EKD16_11205"/>
<dbReference type="OrthoDB" id="34224at2"/>
<dbReference type="PROSITE" id="PS50928">
    <property type="entry name" value="ABC_TM1"/>
    <property type="match status" value="1"/>
</dbReference>
<evidence type="ECO:0000256" key="4">
    <source>
        <dbReference type="ARBA" id="ARBA00022692"/>
    </source>
</evidence>
<evidence type="ECO:0000259" key="8">
    <source>
        <dbReference type="PROSITE" id="PS50928"/>
    </source>
</evidence>
<keyword evidence="10" id="KW-1185">Reference proteome</keyword>
<comment type="similarity">
    <text evidence="7">Belongs to the binding-protein-dependent transport system permease family.</text>
</comment>
<reference evidence="9 10" key="1">
    <citation type="submission" date="2019-02" db="EMBL/GenBank/DDBJ databases">
        <authorList>
            <person name="Khodamoradi S."/>
            <person name="Hahnke R.L."/>
            <person name="Kaempfer P."/>
            <person name="Schumann P."/>
            <person name="Rohde M."/>
            <person name="Steinert M."/>
            <person name="Luzhetskyy A."/>
            <person name="Wink J."/>
            <person name="Ruckert C."/>
        </authorList>
    </citation>
    <scope>NUCLEOTIDE SEQUENCE [LARGE SCALE GENOMIC DNA]</scope>
    <source>
        <strain evidence="9 10">M2</strain>
    </source>
</reference>
<evidence type="ECO:0000313" key="10">
    <source>
        <dbReference type="Proteomes" id="UP000292235"/>
    </source>
</evidence>
<keyword evidence="6 7" id="KW-0472">Membrane</keyword>
<dbReference type="RefSeq" id="WP_131098286.1">
    <property type="nucleotide sequence ID" value="NZ_CP036455.1"/>
</dbReference>
<organism evidence="9 10">
    <name type="scientific">Streptomonospora litoralis</name>
    <dbReference type="NCBI Taxonomy" id="2498135"/>
    <lineage>
        <taxon>Bacteria</taxon>
        <taxon>Bacillati</taxon>
        <taxon>Actinomycetota</taxon>
        <taxon>Actinomycetes</taxon>
        <taxon>Streptosporangiales</taxon>
        <taxon>Nocardiopsidaceae</taxon>
        <taxon>Streptomonospora</taxon>
    </lineage>
</organism>
<dbReference type="Gene3D" id="1.10.3720.10">
    <property type="entry name" value="MetI-like"/>
    <property type="match status" value="1"/>
</dbReference>
<gene>
    <name evidence="9" type="primary">ycjO2</name>
    <name evidence="9" type="ORF">EKD16_11205</name>
</gene>
<dbReference type="InterPro" id="IPR050809">
    <property type="entry name" value="UgpAE/MalFG_permease"/>
</dbReference>
<keyword evidence="3" id="KW-1003">Cell membrane</keyword>
<feature type="transmembrane region" description="Helical" evidence="7">
    <location>
        <begin position="223"/>
        <end position="245"/>
    </location>
</feature>
<dbReference type="CDD" id="cd06261">
    <property type="entry name" value="TM_PBP2"/>
    <property type="match status" value="1"/>
</dbReference>
<sequence length="316" mass="34274">MATPAPPLRVAGRALARLRRSGRLEPWMYLAPALAVLGALLVYPLYQLVLVSFYDYRQPQVTGVEPLRFIGWENYRELLADPQFWEVLANTVGFAAACVAGTIAVGGTLAVLATRLSAWVRTLLFLAALGAWATPAVTGSAVWLFLFDPSLGPVNQALTALGFTGFEGHSWTYTKWSAFGLVLSQVVWCSFPFVMVTLYAGIRAIPGEVIEAARLDGASTRRIALSVMLPMLRPAMAVVTIQSIIWDFKIFTQIYIITGGGGIAGQNLVLNVYAYQQAFAAGEYGLGSAIGVVTTLLLLVISLLYLRALRRRGEVL</sequence>
<accession>A0A4P6Q091</accession>
<feature type="domain" description="ABC transmembrane type-1" evidence="8">
    <location>
        <begin position="88"/>
        <end position="305"/>
    </location>
</feature>
<feature type="transmembrane region" description="Helical" evidence="7">
    <location>
        <begin position="284"/>
        <end position="306"/>
    </location>
</feature>
<dbReference type="Proteomes" id="UP000292235">
    <property type="component" value="Chromosome"/>
</dbReference>
<evidence type="ECO:0000313" key="9">
    <source>
        <dbReference type="EMBL" id="QBI54026.1"/>
    </source>
</evidence>
<dbReference type="Pfam" id="PF00528">
    <property type="entry name" value="BPD_transp_1"/>
    <property type="match status" value="1"/>
</dbReference>
<dbReference type="PANTHER" id="PTHR43227:SF8">
    <property type="entry name" value="DIACETYLCHITOBIOSE UPTAKE SYSTEM PERMEASE PROTEIN DASB"/>
    <property type="match status" value="1"/>
</dbReference>
<keyword evidence="2 7" id="KW-0813">Transport</keyword>
<dbReference type="AlphaFoldDB" id="A0A4P6Q091"/>
<dbReference type="InterPro" id="IPR035906">
    <property type="entry name" value="MetI-like_sf"/>
</dbReference>